<dbReference type="AlphaFoldDB" id="A0A7C8RF27"/>
<dbReference type="EMBL" id="JAABOJ010000004">
    <property type="protein sequence ID" value="KAF3287444.1"/>
    <property type="molecule type" value="Genomic_DNA"/>
</dbReference>
<evidence type="ECO:0000313" key="3">
    <source>
        <dbReference type="Proteomes" id="UP000474640"/>
    </source>
</evidence>
<gene>
    <name evidence="2" type="ORF">TWF970_007169</name>
</gene>
<reference evidence="2 3" key="1">
    <citation type="submission" date="2020-01" db="EMBL/GenBank/DDBJ databases">
        <authorList>
            <person name="Palmer J.M."/>
        </authorList>
    </citation>
    <scope>NUCLEOTIDE SEQUENCE [LARGE SCALE GENOMIC DNA]</scope>
    <source>
        <strain evidence="2 3">TWF970</strain>
    </source>
</reference>
<feature type="compositionally biased region" description="Low complexity" evidence="1">
    <location>
        <begin position="89"/>
        <end position="98"/>
    </location>
</feature>
<organism evidence="2 3">
    <name type="scientific">Orbilia oligospora</name>
    <name type="common">Nematode-trapping fungus</name>
    <name type="synonym">Arthrobotrys oligospora</name>
    <dbReference type="NCBI Taxonomy" id="2813651"/>
    <lineage>
        <taxon>Eukaryota</taxon>
        <taxon>Fungi</taxon>
        <taxon>Dikarya</taxon>
        <taxon>Ascomycota</taxon>
        <taxon>Pezizomycotina</taxon>
        <taxon>Orbiliomycetes</taxon>
        <taxon>Orbiliales</taxon>
        <taxon>Orbiliaceae</taxon>
        <taxon>Orbilia</taxon>
    </lineage>
</organism>
<name>A0A7C8RF27_ORBOL</name>
<dbReference type="Proteomes" id="UP000474640">
    <property type="component" value="Unassembled WGS sequence"/>
</dbReference>
<dbReference type="OrthoDB" id="5294078at2759"/>
<accession>A0A7C8RF27</accession>
<protein>
    <submittedName>
        <fullName evidence="2">Uncharacterized protein</fullName>
    </submittedName>
</protein>
<sequence length="242" mass="27756">MDLTNCRWHPSKYYHHLITSYLSKAKEKYRPLTPITICTPFLLEDLASSTRTVETDIMLCEKDFRKHQLVIIPAKTQSKPQGEVNDKTSSSPSSPSSPKGETPKGRWTLYIVVRGETMLSRFPGEKDKGNLVIIIIGDRDTTHENVILQMLYQKSRYRLRNDCPVYGYRLANTDETRQRYLQSSCTKYVDWVKGKDDKEEWMDAWGLTGIAEAVLKDTTKTIVELLKGEGEVVKFEIPSETA</sequence>
<evidence type="ECO:0000256" key="1">
    <source>
        <dbReference type="SAM" id="MobiDB-lite"/>
    </source>
</evidence>
<proteinExistence type="predicted"/>
<comment type="caution">
    <text evidence="2">The sequence shown here is derived from an EMBL/GenBank/DDBJ whole genome shotgun (WGS) entry which is preliminary data.</text>
</comment>
<evidence type="ECO:0000313" key="2">
    <source>
        <dbReference type="EMBL" id="KAF3287444.1"/>
    </source>
</evidence>
<feature type="region of interest" description="Disordered" evidence="1">
    <location>
        <begin position="75"/>
        <end position="103"/>
    </location>
</feature>
<dbReference type="OMA" id="NAECENA"/>